<gene>
    <name evidence="1" type="ORF">Fot_24348</name>
</gene>
<organism evidence="1 2">
    <name type="scientific">Forsythia ovata</name>
    <dbReference type="NCBI Taxonomy" id="205694"/>
    <lineage>
        <taxon>Eukaryota</taxon>
        <taxon>Viridiplantae</taxon>
        <taxon>Streptophyta</taxon>
        <taxon>Embryophyta</taxon>
        <taxon>Tracheophyta</taxon>
        <taxon>Spermatophyta</taxon>
        <taxon>Magnoliopsida</taxon>
        <taxon>eudicotyledons</taxon>
        <taxon>Gunneridae</taxon>
        <taxon>Pentapetalae</taxon>
        <taxon>asterids</taxon>
        <taxon>lamiids</taxon>
        <taxon>Lamiales</taxon>
        <taxon>Oleaceae</taxon>
        <taxon>Forsythieae</taxon>
        <taxon>Forsythia</taxon>
    </lineage>
</organism>
<dbReference type="Proteomes" id="UP001604277">
    <property type="component" value="Unassembled WGS sequence"/>
</dbReference>
<proteinExistence type="predicted"/>
<accession>A0ABD1U5Y3</accession>
<evidence type="ECO:0000313" key="1">
    <source>
        <dbReference type="EMBL" id="KAL2520425.1"/>
    </source>
</evidence>
<sequence length="163" mass="18554">MAQDFCGNILKGVATTNTSTAARESEIDTFELTLTSLPDFSGASVSTSPEPLLPHQKPRLRRSSHFPLKLNAFFIVRLVTNYPPNQERLDGEDPRPKWERLDAEEPSVRWERIDIEKSLIPCGRGLMRRSLVPCERGLMRRSLVPCERDLLQKSQVPNRRGLT</sequence>
<evidence type="ECO:0000313" key="2">
    <source>
        <dbReference type="Proteomes" id="UP001604277"/>
    </source>
</evidence>
<reference evidence="2" key="1">
    <citation type="submission" date="2024-07" db="EMBL/GenBank/DDBJ databases">
        <title>Two chromosome-level genome assemblies of Korean endemic species Abeliophyllum distichum and Forsythia ovata (Oleaceae).</title>
        <authorList>
            <person name="Jang H."/>
        </authorList>
    </citation>
    <scope>NUCLEOTIDE SEQUENCE [LARGE SCALE GENOMIC DNA]</scope>
</reference>
<name>A0ABD1U5Y3_9LAMI</name>
<dbReference type="EMBL" id="JBFOLJ010000007">
    <property type="protein sequence ID" value="KAL2520425.1"/>
    <property type="molecule type" value="Genomic_DNA"/>
</dbReference>
<keyword evidence="2" id="KW-1185">Reference proteome</keyword>
<dbReference type="AlphaFoldDB" id="A0ABD1U5Y3"/>
<comment type="caution">
    <text evidence="1">The sequence shown here is derived from an EMBL/GenBank/DDBJ whole genome shotgun (WGS) entry which is preliminary data.</text>
</comment>
<protein>
    <submittedName>
        <fullName evidence="1">Uncharacterized protein</fullName>
    </submittedName>
</protein>